<feature type="coiled-coil region" evidence="1">
    <location>
        <begin position="845"/>
        <end position="1142"/>
    </location>
</feature>
<dbReference type="Proteomes" id="UP000015241">
    <property type="component" value="Unassembled WGS sequence"/>
</dbReference>
<evidence type="ECO:0000313" key="3">
    <source>
        <dbReference type="EMBL" id="EPT03818.1"/>
    </source>
</evidence>
<dbReference type="InParanoid" id="S8EHX5"/>
<proteinExistence type="predicted"/>
<feature type="coiled-coil region" evidence="1">
    <location>
        <begin position="326"/>
        <end position="367"/>
    </location>
</feature>
<dbReference type="GO" id="GO:0003682">
    <property type="term" value="F:chromatin binding"/>
    <property type="evidence" value="ECO:0007669"/>
    <property type="project" value="TreeGrafter"/>
</dbReference>
<evidence type="ECO:0000256" key="2">
    <source>
        <dbReference type="SAM" id="MobiDB-lite"/>
    </source>
</evidence>
<feature type="coiled-coil region" evidence="1">
    <location>
        <begin position="642"/>
        <end position="802"/>
    </location>
</feature>
<feature type="region of interest" description="Disordered" evidence="2">
    <location>
        <begin position="76"/>
        <end position="107"/>
    </location>
</feature>
<dbReference type="HOGENOM" id="CLU_004580_0_0_1"/>
<feature type="compositionally biased region" description="Polar residues" evidence="2">
    <location>
        <begin position="1555"/>
        <end position="1564"/>
    </location>
</feature>
<dbReference type="STRING" id="743788.S8EHX5"/>
<dbReference type="OrthoDB" id="10255344at2759"/>
<feature type="compositionally biased region" description="Low complexity" evidence="2">
    <location>
        <begin position="1462"/>
        <end position="1480"/>
    </location>
</feature>
<keyword evidence="1" id="KW-0175">Coiled coil</keyword>
<reference evidence="3 4" key="1">
    <citation type="journal article" date="2012" name="Science">
        <title>The Paleozoic origin of enzymatic lignin decomposition reconstructed from 31 fungal genomes.</title>
        <authorList>
            <person name="Floudas D."/>
            <person name="Binder M."/>
            <person name="Riley R."/>
            <person name="Barry K."/>
            <person name="Blanchette R.A."/>
            <person name="Henrissat B."/>
            <person name="Martinez A.T."/>
            <person name="Otillar R."/>
            <person name="Spatafora J.W."/>
            <person name="Yadav J.S."/>
            <person name="Aerts A."/>
            <person name="Benoit I."/>
            <person name="Boyd A."/>
            <person name="Carlson A."/>
            <person name="Copeland A."/>
            <person name="Coutinho P.M."/>
            <person name="de Vries R.P."/>
            <person name="Ferreira P."/>
            <person name="Findley K."/>
            <person name="Foster B."/>
            <person name="Gaskell J."/>
            <person name="Glotzer D."/>
            <person name="Gorecki P."/>
            <person name="Heitman J."/>
            <person name="Hesse C."/>
            <person name="Hori C."/>
            <person name="Igarashi K."/>
            <person name="Jurgens J.A."/>
            <person name="Kallen N."/>
            <person name="Kersten P."/>
            <person name="Kohler A."/>
            <person name="Kuees U."/>
            <person name="Kumar T.K.A."/>
            <person name="Kuo A."/>
            <person name="LaButti K."/>
            <person name="Larrondo L.F."/>
            <person name="Lindquist E."/>
            <person name="Ling A."/>
            <person name="Lombard V."/>
            <person name="Lucas S."/>
            <person name="Lundell T."/>
            <person name="Martin R."/>
            <person name="McLaughlin D.J."/>
            <person name="Morgenstern I."/>
            <person name="Morin E."/>
            <person name="Murat C."/>
            <person name="Nagy L.G."/>
            <person name="Nolan M."/>
            <person name="Ohm R.A."/>
            <person name="Patyshakuliyeva A."/>
            <person name="Rokas A."/>
            <person name="Ruiz-Duenas F.J."/>
            <person name="Sabat G."/>
            <person name="Salamov A."/>
            <person name="Samejima M."/>
            <person name="Schmutz J."/>
            <person name="Slot J.C."/>
            <person name="St John F."/>
            <person name="Stenlid J."/>
            <person name="Sun H."/>
            <person name="Sun S."/>
            <person name="Syed K."/>
            <person name="Tsang A."/>
            <person name="Wiebenga A."/>
            <person name="Young D."/>
            <person name="Pisabarro A."/>
            <person name="Eastwood D.C."/>
            <person name="Martin F."/>
            <person name="Cullen D."/>
            <person name="Grigoriev I.V."/>
            <person name="Hibbett D.S."/>
        </authorList>
    </citation>
    <scope>NUCLEOTIDE SEQUENCE</scope>
    <source>
        <strain evidence="4">FP-58527</strain>
    </source>
</reference>
<dbReference type="GO" id="GO:0000793">
    <property type="term" value="C:condensed chromosome"/>
    <property type="evidence" value="ECO:0007669"/>
    <property type="project" value="TreeGrafter"/>
</dbReference>
<dbReference type="Gene3D" id="1.10.287.1490">
    <property type="match status" value="1"/>
</dbReference>
<dbReference type="SUPFAM" id="SSF57997">
    <property type="entry name" value="Tropomyosin"/>
    <property type="match status" value="1"/>
</dbReference>
<accession>S8EHX5</accession>
<dbReference type="SUPFAM" id="SSF90257">
    <property type="entry name" value="Myosin rod fragments"/>
    <property type="match status" value="1"/>
</dbReference>
<feature type="coiled-coil region" evidence="1">
    <location>
        <begin position="183"/>
        <end position="292"/>
    </location>
</feature>
<feature type="compositionally biased region" description="Polar residues" evidence="2">
    <location>
        <begin position="1413"/>
        <end position="1423"/>
    </location>
</feature>
<feature type="region of interest" description="Disordered" evidence="2">
    <location>
        <begin position="1379"/>
        <end position="1488"/>
    </location>
</feature>
<sequence length="1598" mass="178932">MSTWGIGDQHDSDEVQTLKEQLRNKDAQFATLSSQLLKREDELKGLKDTLDDAVSKLRREADRTLTLEANIKQRTQELQNERTTRQNMETALTSTQQKLKTAEQRSNELEGMLDSLSQGIQSTTSQKSSLEAENSSLKSKVKVLQAELAAKEQVEQATLRHGRSAIPGPRGRPRSSSVNNFRVTALERESSDLQNRLTQQAAELRDTKTQATCLHETLIQRENEMVAMERRLRKELNEMREELDDRQEELRMLQGSGSADTAAREAELLERLDEEERRVAMLEAELRRSCGTSSKREVTMLQSEVQRTLDLLQDERAKTADAQARLVELVADKEAALDERDHASEEVRQMQERLRIASDRMRELEARLTNSAQGSLVPFSPGRDTETAAMIERLLKKIEDLRDERNGLRYEHENLRRDFEFLNDETRFTIEDLRAKLAAASVAPSATSHATPAPQLIVTGAPNRHSTALVFALVARYVVEQDAGHLSQIQALSQALTAAHDESDNKDAQLHQVQVTLSETTQSLHLAESTIAACKDIIARLEEERSRERDEQDDAGASLAEAEVRLDELSQALLEAETQRDALALQLQHTQQDLETVRHELTEADERSAQQLRSLSAGESDKALQNEIKTLHERVERRTEQIGMHQHDIKRLETNLRLQEERLAEMTAELEVMTGEKEAMVEDCRVSRDERDDARAQCETLEEKAEQLEEERDGLQATLGSAEDNAARLADQVQQLMQQRAESENQLAELQAHLSEVEHRGQRLAADVERFGEERDALTRAVNEKTCLAEALRLEVSRMENNTLQATVALATLHAALRTTELASRTAQDAQTVAEHDSALLRQDVEDKGAQLASLQQQLDAMRELQAAAEGEKEAQLLAEQARLQEELQALHSAHSELRATLERETQQSAQSAEELQQRLVEGAKTEAQLREQVAAVQTEKIEAVQMLQAQLDNVVAELEASQTSFEQLKLSHVEAETTLKGSKQELQSRLDEALTRLQETDRVGDELSAIRADQEKELEELRKELDLTKTKLEEVNDARKEIAAQHDGLLEEVELLKTELSEKTKAYVAAKAEFEQFKDCELEEMQDRLDAVAREAKQAHKALSELETEYQRLSEESTSAKGQLENQLTSAQDEVDYLKATLRGEMDLHARTQKEHDEAIRFANEKTADGEREGERLRQEISALRAQLEEAESSMQTLENERTALQYEATSMGAEVQRCKSLQRYLESQVKESEARIQCLSDDLEEARTKLMQSEKAYQGLDAESSMRGIQQEQTINALKRDLQALRANPSLEEKIADLEEQNMHLEDILRNKCAEIEDNDDRIIELLKEKKKFTNKIDSLTRKLQASQSKLEASETSTPAPVAVAGPSAHALRLARSSPAMAPRPYAPKPEHMTQPPPSLPTPTYTPTTPNSRSRIASGSSALPRPKTPESRTSQPVFRARTPEAKRTPLHAPPVPPIPAMTIASSSSAPSMVTTSTAGKKRRAPDDFDDGEGLPPQGFTADCLPVHQPATPRARRALQAVRTGFTPVRNHVAQLSPRRATTAALPPPIIADVTNSPRSKGASQEAAAAKRGWLGKIRNGSGQARAVSSRPVFDRR</sequence>
<dbReference type="PANTHER" id="PTHR43941">
    <property type="entry name" value="STRUCTURAL MAINTENANCE OF CHROMOSOMES PROTEIN 2"/>
    <property type="match status" value="1"/>
</dbReference>
<dbReference type="Gene3D" id="1.20.5.340">
    <property type="match status" value="1"/>
</dbReference>
<feature type="region of interest" description="Disordered" evidence="2">
    <location>
        <begin position="154"/>
        <end position="177"/>
    </location>
</feature>
<evidence type="ECO:0000313" key="4">
    <source>
        <dbReference type="Proteomes" id="UP000015241"/>
    </source>
</evidence>
<dbReference type="PANTHER" id="PTHR43941:SF5">
    <property type="entry name" value="ELKS_RAB6-INTERACTING_CAST FAMILY PROTEIN"/>
    <property type="match status" value="1"/>
</dbReference>
<dbReference type="GO" id="GO:0007076">
    <property type="term" value="P:mitotic chromosome condensation"/>
    <property type="evidence" value="ECO:0007669"/>
    <property type="project" value="TreeGrafter"/>
</dbReference>
<gene>
    <name evidence="3" type="ORF">FOMPIDRAFT_1046301</name>
</gene>
<feature type="coiled-coil region" evidence="1">
    <location>
        <begin position="391"/>
        <end position="425"/>
    </location>
</feature>
<organism evidence="3 4">
    <name type="scientific">Fomitopsis schrenkii</name>
    <name type="common">Brown rot fungus</name>
    <dbReference type="NCBI Taxonomy" id="2126942"/>
    <lineage>
        <taxon>Eukaryota</taxon>
        <taxon>Fungi</taxon>
        <taxon>Dikarya</taxon>
        <taxon>Basidiomycota</taxon>
        <taxon>Agaricomycotina</taxon>
        <taxon>Agaricomycetes</taxon>
        <taxon>Polyporales</taxon>
        <taxon>Fomitopsis</taxon>
    </lineage>
</organism>
<name>S8EHX5_FOMSC</name>
<feature type="coiled-coil region" evidence="1">
    <location>
        <begin position="524"/>
        <end position="607"/>
    </location>
</feature>
<feature type="compositionally biased region" description="Polar residues" evidence="2">
    <location>
        <begin position="85"/>
        <end position="99"/>
    </location>
</feature>
<dbReference type="GO" id="GO:0000796">
    <property type="term" value="C:condensin complex"/>
    <property type="evidence" value="ECO:0007669"/>
    <property type="project" value="TreeGrafter"/>
</dbReference>
<feature type="region of interest" description="Disordered" evidence="2">
    <location>
        <begin position="1540"/>
        <end position="1569"/>
    </location>
</feature>
<feature type="coiled-coil region" evidence="1">
    <location>
        <begin position="1175"/>
        <end position="1359"/>
    </location>
</feature>
<dbReference type="GO" id="GO:0000785">
    <property type="term" value="C:chromatin"/>
    <property type="evidence" value="ECO:0007669"/>
    <property type="project" value="TreeGrafter"/>
</dbReference>
<dbReference type="eggNOG" id="ENOG502SD6Y">
    <property type="taxonomic scope" value="Eukaryota"/>
</dbReference>
<dbReference type="EMBL" id="KE504128">
    <property type="protein sequence ID" value="EPT03818.1"/>
    <property type="molecule type" value="Genomic_DNA"/>
</dbReference>
<evidence type="ECO:0000256" key="1">
    <source>
        <dbReference type="SAM" id="Coils"/>
    </source>
</evidence>
<keyword evidence="4" id="KW-1185">Reference proteome</keyword>
<protein>
    <submittedName>
        <fullName evidence="3">Uncharacterized protein</fullName>
    </submittedName>
</protein>